<gene>
    <name evidence="10" type="ORF">PBOR_09645</name>
</gene>
<protein>
    <submittedName>
        <fullName evidence="10">Amino acid ABC transporter permease</fullName>
    </submittedName>
</protein>
<feature type="transmembrane region" description="Helical" evidence="8">
    <location>
        <begin position="201"/>
        <end position="223"/>
    </location>
</feature>
<dbReference type="InterPro" id="IPR035906">
    <property type="entry name" value="MetI-like_sf"/>
</dbReference>
<reference evidence="10" key="1">
    <citation type="submission" date="2014-08" db="EMBL/GenBank/DDBJ databases">
        <title>Comparative genomics of the Paenibacillus odorifer group.</title>
        <authorList>
            <person name="den Bakker H.C."/>
            <person name="Tsai Y.-C.Y.-C."/>
            <person name="Martin N."/>
            <person name="Korlach J."/>
            <person name="Wiedmann M."/>
        </authorList>
    </citation>
    <scope>NUCLEOTIDE SEQUENCE [LARGE SCALE GENOMIC DNA]</scope>
    <source>
        <strain evidence="10">DSM 13188</strain>
    </source>
</reference>
<evidence type="ECO:0000256" key="4">
    <source>
        <dbReference type="ARBA" id="ARBA00022692"/>
    </source>
</evidence>
<keyword evidence="7 8" id="KW-0472">Membrane</keyword>
<evidence type="ECO:0000256" key="7">
    <source>
        <dbReference type="ARBA" id="ARBA00023136"/>
    </source>
</evidence>
<dbReference type="HOGENOM" id="CLU_019602_1_4_9"/>
<name>A0A089L6Q5_PAEBO</name>
<evidence type="ECO:0000259" key="9">
    <source>
        <dbReference type="PROSITE" id="PS50928"/>
    </source>
</evidence>
<organism evidence="10 11">
    <name type="scientific">Paenibacillus borealis</name>
    <dbReference type="NCBI Taxonomy" id="160799"/>
    <lineage>
        <taxon>Bacteria</taxon>
        <taxon>Bacillati</taxon>
        <taxon>Bacillota</taxon>
        <taxon>Bacilli</taxon>
        <taxon>Bacillales</taxon>
        <taxon>Paenibacillaceae</taxon>
        <taxon>Paenibacillus</taxon>
    </lineage>
</organism>
<sequence length="237" mass="26061">MNDDFFSIERMMEYFPKILAKFPISLYVVFVSTLLALILGTVLAVIRVKKIPVLHQFAGIYISFFRGTPILIHIFLVYYGIPLLLNVIFGSNVASGWPKLIFVFLAFGMNEGAFLAEHIRAAILSVPRGQTEAGHMVGLTGFQTFRRIVLPQAFRVLLPGLSAMIVGLLPATALVYMLGIIDMMGMITVISYSTQHSLEGYADAALIFVAASIVLEKGSSILIKKLNYGRKPVDGSL</sequence>
<evidence type="ECO:0000313" key="11">
    <source>
        <dbReference type="Proteomes" id="UP000029518"/>
    </source>
</evidence>
<dbReference type="InterPro" id="IPR043429">
    <property type="entry name" value="ArtM/GltK/GlnP/TcyL/YhdX-like"/>
</dbReference>
<dbReference type="CDD" id="cd06261">
    <property type="entry name" value="TM_PBP2"/>
    <property type="match status" value="1"/>
</dbReference>
<dbReference type="NCBIfam" id="TIGR01726">
    <property type="entry name" value="HEQRo_perm_3TM"/>
    <property type="match status" value="1"/>
</dbReference>
<dbReference type="InterPro" id="IPR010065">
    <property type="entry name" value="AA_ABC_transptr_permease_3TM"/>
</dbReference>
<dbReference type="Proteomes" id="UP000029518">
    <property type="component" value="Chromosome"/>
</dbReference>
<dbReference type="KEGG" id="pbd:PBOR_09645"/>
<feature type="transmembrane region" description="Helical" evidence="8">
    <location>
        <begin position="58"/>
        <end position="81"/>
    </location>
</feature>
<dbReference type="OrthoDB" id="9805999at2"/>
<dbReference type="PANTHER" id="PTHR30614:SF0">
    <property type="entry name" value="L-CYSTINE TRANSPORT SYSTEM PERMEASE PROTEIN TCYL"/>
    <property type="match status" value="1"/>
</dbReference>
<dbReference type="PROSITE" id="PS50928">
    <property type="entry name" value="ABC_TM1"/>
    <property type="match status" value="1"/>
</dbReference>
<keyword evidence="11" id="KW-1185">Reference proteome</keyword>
<accession>A0A089L6Q5</accession>
<evidence type="ECO:0000256" key="8">
    <source>
        <dbReference type="RuleBase" id="RU363032"/>
    </source>
</evidence>
<evidence type="ECO:0000256" key="2">
    <source>
        <dbReference type="ARBA" id="ARBA00022448"/>
    </source>
</evidence>
<evidence type="ECO:0000256" key="6">
    <source>
        <dbReference type="ARBA" id="ARBA00022989"/>
    </source>
</evidence>
<feature type="transmembrane region" description="Helical" evidence="8">
    <location>
        <begin position="156"/>
        <end position="181"/>
    </location>
</feature>
<dbReference type="GO" id="GO:0043190">
    <property type="term" value="C:ATP-binding cassette (ABC) transporter complex"/>
    <property type="evidence" value="ECO:0007669"/>
    <property type="project" value="InterPro"/>
</dbReference>
<dbReference type="GO" id="GO:0006865">
    <property type="term" value="P:amino acid transport"/>
    <property type="evidence" value="ECO:0007669"/>
    <property type="project" value="UniProtKB-KW"/>
</dbReference>
<keyword evidence="3" id="KW-1003">Cell membrane</keyword>
<evidence type="ECO:0000256" key="5">
    <source>
        <dbReference type="ARBA" id="ARBA00022970"/>
    </source>
</evidence>
<keyword evidence="5" id="KW-0029">Amino-acid transport</keyword>
<feature type="transmembrane region" description="Helical" evidence="8">
    <location>
        <begin position="87"/>
        <end position="107"/>
    </location>
</feature>
<comment type="subcellular location">
    <subcellularLocation>
        <location evidence="1 8">Cell membrane</location>
        <topology evidence="1 8">Multi-pass membrane protein</topology>
    </subcellularLocation>
</comment>
<evidence type="ECO:0000256" key="3">
    <source>
        <dbReference type="ARBA" id="ARBA00022475"/>
    </source>
</evidence>
<dbReference type="EMBL" id="CP009285">
    <property type="protein sequence ID" value="AIQ57166.1"/>
    <property type="molecule type" value="Genomic_DNA"/>
</dbReference>
<dbReference type="AlphaFoldDB" id="A0A089L6Q5"/>
<feature type="domain" description="ABC transmembrane type-1" evidence="9">
    <location>
        <begin position="22"/>
        <end position="219"/>
    </location>
</feature>
<dbReference type="SUPFAM" id="SSF161098">
    <property type="entry name" value="MetI-like"/>
    <property type="match status" value="1"/>
</dbReference>
<keyword evidence="4 8" id="KW-0812">Transmembrane</keyword>
<dbReference type="Pfam" id="PF00528">
    <property type="entry name" value="BPD_transp_1"/>
    <property type="match status" value="1"/>
</dbReference>
<dbReference type="Gene3D" id="1.10.3720.10">
    <property type="entry name" value="MetI-like"/>
    <property type="match status" value="1"/>
</dbReference>
<proteinExistence type="inferred from homology"/>
<keyword evidence="6 8" id="KW-1133">Transmembrane helix</keyword>
<dbReference type="InterPro" id="IPR000515">
    <property type="entry name" value="MetI-like"/>
</dbReference>
<feature type="transmembrane region" description="Helical" evidence="8">
    <location>
        <begin position="24"/>
        <end position="46"/>
    </location>
</feature>
<dbReference type="GO" id="GO:0022857">
    <property type="term" value="F:transmembrane transporter activity"/>
    <property type="evidence" value="ECO:0007669"/>
    <property type="project" value="InterPro"/>
</dbReference>
<keyword evidence="2 8" id="KW-0813">Transport</keyword>
<dbReference type="RefSeq" id="WP_042211421.1">
    <property type="nucleotide sequence ID" value="NZ_CP009285.1"/>
</dbReference>
<dbReference type="PANTHER" id="PTHR30614">
    <property type="entry name" value="MEMBRANE COMPONENT OF AMINO ACID ABC TRANSPORTER"/>
    <property type="match status" value="1"/>
</dbReference>
<comment type="similarity">
    <text evidence="8">Belongs to the binding-protein-dependent transport system permease family.</text>
</comment>
<evidence type="ECO:0000313" key="10">
    <source>
        <dbReference type="EMBL" id="AIQ57166.1"/>
    </source>
</evidence>
<evidence type="ECO:0000256" key="1">
    <source>
        <dbReference type="ARBA" id="ARBA00004651"/>
    </source>
</evidence>